<feature type="transmembrane region" description="Helical" evidence="1">
    <location>
        <begin position="51"/>
        <end position="69"/>
    </location>
</feature>
<keyword evidence="1" id="KW-0472">Membrane</keyword>
<keyword evidence="1" id="KW-0812">Transmembrane</keyword>
<gene>
    <name evidence="2" type="ORF">OW763_08055</name>
</gene>
<dbReference type="EMBL" id="JAPQER010000002">
    <property type="protein sequence ID" value="MCY6484308.1"/>
    <property type="molecule type" value="Genomic_DNA"/>
</dbReference>
<dbReference type="InterPro" id="IPR009476">
    <property type="entry name" value="DUF1097"/>
</dbReference>
<evidence type="ECO:0000313" key="2">
    <source>
        <dbReference type="EMBL" id="MCY6484308.1"/>
    </source>
</evidence>
<comment type="caution">
    <text evidence="2">The sequence shown here is derived from an EMBL/GenBank/DDBJ whole genome shotgun (WGS) entry which is preliminary data.</text>
</comment>
<proteinExistence type="predicted"/>
<dbReference type="RefSeq" id="WP_268040581.1">
    <property type="nucleotide sequence ID" value="NZ_JAPQER010000002.1"/>
</dbReference>
<dbReference type="Proteomes" id="UP001078443">
    <property type="component" value="Unassembled WGS sequence"/>
</dbReference>
<name>A0ABT4CZ99_9CLOT</name>
<accession>A0ABT4CZ99</accession>
<evidence type="ECO:0000256" key="1">
    <source>
        <dbReference type="SAM" id="Phobius"/>
    </source>
</evidence>
<keyword evidence="3" id="KW-1185">Reference proteome</keyword>
<feature type="transmembrane region" description="Helical" evidence="1">
    <location>
        <begin position="122"/>
        <end position="144"/>
    </location>
</feature>
<protein>
    <submittedName>
        <fullName evidence="2">DUF1097 domain-containing protein</fullName>
    </submittedName>
</protein>
<evidence type="ECO:0000313" key="3">
    <source>
        <dbReference type="Proteomes" id="UP001078443"/>
    </source>
</evidence>
<organism evidence="2 3">
    <name type="scientific">Clostridium aestuarii</name>
    <dbReference type="NCBI Taxonomy" id="338193"/>
    <lineage>
        <taxon>Bacteria</taxon>
        <taxon>Bacillati</taxon>
        <taxon>Bacillota</taxon>
        <taxon>Clostridia</taxon>
        <taxon>Eubacteriales</taxon>
        <taxon>Clostridiaceae</taxon>
        <taxon>Clostridium</taxon>
    </lineage>
</organism>
<dbReference type="Pfam" id="PF06496">
    <property type="entry name" value="DUF1097"/>
    <property type="match status" value="1"/>
</dbReference>
<reference evidence="2" key="1">
    <citation type="submission" date="2022-12" db="EMBL/GenBank/DDBJ databases">
        <authorList>
            <person name="Wang J."/>
        </authorList>
    </citation>
    <scope>NUCLEOTIDE SEQUENCE</scope>
    <source>
        <strain evidence="2">HY-45-18</strain>
    </source>
</reference>
<sequence length="159" mass="16945">MKNLFALSLTTAILCGIWTGLSPSLGLLGWAGFAGCTAFFAAGGKLKGFKTAIITNLSGVFWAMVIIQICNHMEFAHVGAISTAVITFMMCIQAKIKLFEFIPGTFIGSFSTFASGGDWKAIIPALILGAILGYLCETSGAWLFNVINKNTDSEENVDM</sequence>
<keyword evidence="1" id="KW-1133">Transmembrane helix</keyword>